<feature type="transmembrane region" description="Helical" evidence="6">
    <location>
        <begin position="102"/>
        <end position="126"/>
    </location>
</feature>
<evidence type="ECO:0000256" key="1">
    <source>
        <dbReference type="ARBA" id="ARBA00004141"/>
    </source>
</evidence>
<gene>
    <name evidence="7" type="ORF">ETQ85_16795</name>
</gene>
<dbReference type="GO" id="GO:0015093">
    <property type="term" value="F:ferrous iron transmembrane transporter activity"/>
    <property type="evidence" value="ECO:0007669"/>
    <property type="project" value="TreeGrafter"/>
</dbReference>
<comment type="subcellular location">
    <subcellularLocation>
        <location evidence="1">Membrane</location>
        <topology evidence="1">Multi-pass membrane protein</topology>
    </subcellularLocation>
</comment>
<evidence type="ECO:0000313" key="7">
    <source>
        <dbReference type="EMBL" id="TYC54823.1"/>
    </source>
</evidence>
<dbReference type="RefSeq" id="WP_148580240.1">
    <property type="nucleotide sequence ID" value="NZ_JAVEUW010000027.1"/>
</dbReference>
<feature type="transmembrane region" description="Helical" evidence="6">
    <location>
        <begin position="6"/>
        <end position="26"/>
    </location>
</feature>
<protein>
    <submittedName>
        <fullName evidence="7">FTR1 family iron permease</fullName>
    </submittedName>
</protein>
<name>A0A6C2CN80_9RHOO</name>
<dbReference type="Pfam" id="PF03239">
    <property type="entry name" value="FTR1"/>
    <property type="match status" value="1"/>
</dbReference>
<organism evidence="7 8">
    <name type="scientific">Zoogloea oleivorans</name>
    <dbReference type="NCBI Taxonomy" id="1552750"/>
    <lineage>
        <taxon>Bacteria</taxon>
        <taxon>Pseudomonadati</taxon>
        <taxon>Pseudomonadota</taxon>
        <taxon>Betaproteobacteria</taxon>
        <taxon>Rhodocyclales</taxon>
        <taxon>Zoogloeaceae</taxon>
        <taxon>Zoogloea</taxon>
    </lineage>
</organism>
<feature type="transmembrane region" description="Helical" evidence="6">
    <location>
        <begin position="146"/>
        <end position="166"/>
    </location>
</feature>
<evidence type="ECO:0000256" key="5">
    <source>
        <dbReference type="ARBA" id="ARBA00023136"/>
    </source>
</evidence>
<accession>A0A6C2CN80</accession>
<dbReference type="AlphaFoldDB" id="A0A6C2CN80"/>
<feature type="transmembrane region" description="Helical" evidence="6">
    <location>
        <begin position="178"/>
        <end position="199"/>
    </location>
</feature>
<dbReference type="GO" id="GO:0033573">
    <property type="term" value="C:high-affinity iron permease complex"/>
    <property type="evidence" value="ECO:0007669"/>
    <property type="project" value="InterPro"/>
</dbReference>
<proteinExistence type="inferred from homology"/>
<keyword evidence="3 6" id="KW-0812">Transmembrane</keyword>
<evidence type="ECO:0000256" key="3">
    <source>
        <dbReference type="ARBA" id="ARBA00022692"/>
    </source>
</evidence>
<comment type="caution">
    <text evidence="7">The sequence shown here is derived from an EMBL/GenBank/DDBJ whole genome shotgun (WGS) entry which is preliminary data.</text>
</comment>
<dbReference type="OrthoDB" id="5294331at2"/>
<dbReference type="PANTHER" id="PTHR31632:SF2">
    <property type="entry name" value="PLASMA MEMBRANE IRON PERMEASE"/>
    <property type="match status" value="1"/>
</dbReference>
<dbReference type="EMBL" id="SDKK01000016">
    <property type="protein sequence ID" value="TYC54823.1"/>
    <property type="molecule type" value="Genomic_DNA"/>
</dbReference>
<dbReference type="PANTHER" id="PTHR31632">
    <property type="entry name" value="IRON TRANSPORTER FTH1"/>
    <property type="match status" value="1"/>
</dbReference>
<dbReference type="Proteomes" id="UP000389128">
    <property type="component" value="Unassembled WGS sequence"/>
</dbReference>
<comment type="similarity">
    <text evidence="2">Belongs to the oxidase-dependent Fe transporter (OFeT) (TC 9.A.10.1) family.</text>
</comment>
<feature type="transmembrane region" description="Helical" evidence="6">
    <location>
        <begin position="38"/>
        <end position="59"/>
    </location>
</feature>
<sequence>MGNAFFVVWRESLEAFLIAGILYAWLKANDDSGKGRQALFLGLGAGAGLALLLGWALLSVQDGLSGDALEAFQTGTLLVAAGLITQMVLWMQKHGRYMKARLHADLSAATARGGHLGVAVVAALAVAREGAETVIFLYGLAQGGELQALAFGSVAGFAAAGATAWLAARSLARLNIGVLLRLSSILLLVLASALLVAAIDRMIGVGWLPPLLDPVWDSTLFLDDTSTGGKLIADFTGYRARPALVTLLAWAGYWSVVIGAQRKARHD</sequence>
<evidence type="ECO:0000256" key="6">
    <source>
        <dbReference type="SAM" id="Phobius"/>
    </source>
</evidence>
<feature type="transmembrane region" description="Helical" evidence="6">
    <location>
        <begin position="71"/>
        <end position="90"/>
    </location>
</feature>
<evidence type="ECO:0000313" key="8">
    <source>
        <dbReference type="Proteomes" id="UP000389128"/>
    </source>
</evidence>
<keyword evidence="8" id="KW-1185">Reference proteome</keyword>
<keyword evidence="4 6" id="KW-1133">Transmembrane helix</keyword>
<dbReference type="InterPro" id="IPR004923">
    <property type="entry name" value="FTR1/Fip1/EfeU"/>
</dbReference>
<evidence type="ECO:0000256" key="4">
    <source>
        <dbReference type="ARBA" id="ARBA00022989"/>
    </source>
</evidence>
<keyword evidence="5 6" id="KW-0472">Membrane</keyword>
<evidence type="ECO:0000256" key="2">
    <source>
        <dbReference type="ARBA" id="ARBA00008333"/>
    </source>
</evidence>
<feature type="transmembrane region" description="Helical" evidence="6">
    <location>
        <begin position="243"/>
        <end position="260"/>
    </location>
</feature>
<reference evidence="7 8" key="1">
    <citation type="submission" date="2019-01" db="EMBL/GenBank/DDBJ databases">
        <title>Zoogloea oleivorans genome sequencing and assembly.</title>
        <authorList>
            <person name="Tancsics A."/>
            <person name="Farkas M."/>
            <person name="Kriszt B."/>
            <person name="Maroti G."/>
            <person name="Horvath B."/>
        </authorList>
    </citation>
    <scope>NUCLEOTIDE SEQUENCE [LARGE SCALE GENOMIC DNA]</scope>
    <source>
        <strain evidence="7 8">Buc</strain>
    </source>
</reference>